<gene>
    <name evidence="2" type="ORF">CIL05_02880</name>
</gene>
<comment type="caution">
    <text evidence="2">The sequence shown here is derived from an EMBL/GenBank/DDBJ whole genome shotgun (WGS) entry which is preliminary data.</text>
</comment>
<name>A0A2A2IJ20_9BACI</name>
<keyword evidence="1" id="KW-0812">Transmembrane</keyword>
<feature type="transmembrane region" description="Helical" evidence="1">
    <location>
        <begin position="84"/>
        <end position="103"/>
    </location>
</feature>
<evidence type="ECO:0000256" key="1">
    <source>
        <dbReference type="SAM" id="Phobius"/>
    </source>
</evidence>
<organism evidence="2 3">
    <name type="scientific">Virgibacillus profundi</name>
    <dbReference type="NCBI Taxonomy" id="2024555"/>
    <lineage>
        <taxon>Bacteria</taxon>
        <taxon>Bacillati</taxon>
        <taxon>Bacillota</taxon>
        <taxon>Bacilli</taxon>
        <taxon>Bacillales</taxon>
        <taxon>Bacillaceae</taxon>
        <taxon>Virgibacillus</taxon>
    </lineage>
</organism>
<keyword evidence="1" id="KW-1133">Transmembrane helix</keyword>
<feature type="transmembrane region" description="Helical" evidence="1">
    <location>
        <begin position="7"/>
        <end position="24"/>
    </location>
</feature>
<accession>A0A2A2IJ20</accession>
<dbReference type="OrthoDB" id="2855832at2"/>
<proteinExistence type="predicted"/>
<reference evidence="2 3" key="1">
    <citation type="submission" date="2017-08" db="EMBL/GenBank/DDBJ databases">
        <title>Virgibacillus indicus sp. nov. and Virgibacillus profoundi sp. nov, two moderately halophilic bacteria isolated from marine sediment by using the Microfluidic Streak Plate.</title>
        <authorList>
            <person name="Xu B."/>
            <person name="Hu B."/>
            <person name="Wang J."/>
            <person name="Zhu Y."/>
            <person name="Huang L."/>
            <person name="Du W."/>
            <person name="Huang Y."/>
        </authorList>
    </citation>
    <scope>NUCLEOTIDE SEQUENCE [LARGE SCALE GENOMIC DNA]</scope>
    <source>
        <strain evidence="2 3">IO3-P3-H5</strain>
    </source>
</reference>
<dbReference type="EMBL" id="NPOA01000001">
    <property type="protein sequence ID" value="PAV31617.1"/>
    <property type="molecule type" value="Genomic_DNA"/>
</dbReference>
<keyword evidence="3" id="KW-1185">Reference proteome</keyword>
<protein>
    <submittedName>
        <fullName evidence="2">Uncharacterized protein</fullName>
    </submittedName>
</protein>
<feature type="transmembrane region" description="Helical" evidence="1">
    <location>
        <begin position="115"/>
        <end position="136"/>
    </location>
</feature>
<feature type="transmembrane region" description="Helical" evidence="1">
    <location>
        <begin position="148"/>
        <end position="167"/>
    </location>
</feature>
<dbReference type="Proteomes" id="UP000218887">
    <property type="component" value="Unassembled WGS sequence"/>
</dbReference>
<keyword evidence="1" id="KW-0472">Membrane</keyword>
<dbReference type="RefSeq" id="WP_095653986.1">
    <property type="nucleotide sequence ID" value="NZ_NPOA01000001.1"/>
</dbReference>
<evidence type="ECO:0000313" key="3">
    <source>
        <dbReference type="Proteomes" id="UP000218887"/>
    </source>
</evidence>
<evidence type="ECO:0000313" key="2">
    <source>
        <dbReference type="EMBL" id="PAV31617.1"/>
    </source>
</evidence>
<dbReference type="AlphaFoldDB" id="A0A2A2IJ20"/>
<feature type="transmembrane region" description="Helical" evidence="1">
    <location>
        <begin position="44"/>
        <end position="64"/>
    </location>
</feature>
<sequence>MFFSRWTLYQAVIIILLVVLSFIADIFKEEIAIPFSSSMETNTPMLITFLFVVTVIGLLSLLMYFQTKKSDTFLKHPLWDKMHILMPFLFVISLIVIFSFFLIEPLSDLVQNNRWMIYVLFYYVLFLINATVLSIIHKTNRNRISNENKVKFSFVWTSLALFLIIFIL</sequence>